<comment type="caution">
    <text evidence="1">The sequence shown here is derived from an EMBL/GenBank/DDBJ whole genome shotgun (WGS) entry which is preliminary data.</text>
</comment>
<evidence type="ECO:0000313" key="1">
    <source>
        <dbReference type="EMBL" id="MDR6808853.1"/>
    </source>
</evidence>
<name>A0ABU1R667_9BACT</name>
<dbReference type="RefSeq" id="WP_309991383.1">
    <property type="nucleotide sequence ID" value="NZ_JAVDTI010000008.1"/>
</dbReference>
<gene>
    <name evidence="1" type="ORF">J2W84_005918</name>
</gene>
<protein>
    <submittedName>
        <fullName evidence="1">Uncharacterized protein</fullName>
    </submittedName>
</protein>
<sequence length="1236" mass="142203">MSVPLQITVPDGGEDARIEWKSEISHTNYLPSNRCIIQIKAAKKFDTSDIEREIIKGKKGKKYLNKAICEAIETNSDYLILCSLPCVEKKVKTLEKSICEIVAAGGKKIDSNKVHFYDANKISDWVMSHPSVALWLNSQGRTRPYSGFYTHTMLGKLVANNKWVNDKEKRYWITGSNIKDDKNGDRNILDFDSIRELIYEQLELNGIRSIRICGPSGYGKSRFAYEIFNKLDTIGEKVHQSEIVYTEYTGDDKIRSLALEIAELQYSTILIVDECPDELHQKLVEFVNYTGSKLRIITIDIETGIHRSTRTLTVSMQPASNNLLFGIIRSKTPNLAADDVHFIIKLSEGFPRMAILAAEQAHNQKHLVTSVQELILRILWNKDVPDHAVQRSIESLCLFDWVGFSERWGREAEFIATHLLSVTEDDFIQHISRFIDRGIVGHRGDLWQINPIPLAAILAQQRVRSLPEGKLLTFFNIAPIGLKLSLLRRFQWIDTTTEAQHFANVLLQHQNFGNLAAISNSSGAECFYRLVHINPDAALTTLEKIIDRASIAEIESVIEGRTWIVEAFGKLLFPKKYFHRAVMRFRKFAIGEAQFQFDNNSRRQFKRLFQIHFCNTEASLADRLGILENGIASLDRSEKELSIMAIDNMLQFPHFRQWHIGIGQIGSHKPLKEYEPIDETEVSDYIISCVRLLKKVINEEDELSLFARKVITDHFKVLLDRIDTAYIHDLVNDFREERMPRFLIIKELNEWIYFQSKDFKADFVDEIKTLYKSLLPESHNEMILLHTQWLHGLQDPETTFEERSPEHYYHSQQILDSLAESVVNDSQSIASLIENLLWSDAENTLFFCKKLAECSNSPAHLFNIAVTELGMGKGSPNIDVIRGIILGMSLKEIDLARNCISNLIKSGTLQNQSINPLSAYEIYCFDTEDATIFIDLLDSGKIHPQDFNIFNFLQKLCYLPIEAWHRLIDKILSFGQEGVVASIIILSHVLDHKPERSKELHELTLRVLFAVDLFDETNVDTDSLVESLISTDSITSTDAYRLGVHLFDTMATLSHSRRYHDVIYKCFEYLIGRFPDEIWKSALPWFDRTTNIPFDDLLSPTYTDHLGPGLIFGIAKETYMRWVEQDLDTRAKWVIAWLPIISKVDSDITWHPATESYVRTYHSHSGVLEALKYRLVSRTLIEPHNVHPSSLLPMLKKWQEIPEIKLQVWAGKQITEIQRAIEEEQKDVDERMVRNR</sequence>
<keyword evidence="2" id="KW-1185">Reference proteome</keyword>
<dbReference type="EMBL" id="JAVDTI010000008">
    <property type="protein sequence ID" value="MDR6808853.1"/>
    <property type="molecule type" value="Genomic_DNA"/>
</dbReference>
<evidence type="ECO:0000313" key="2">
    <source>
        <dbReference type="Proteomes" id="UP001264980"/>
    </source>
</evidence>
<reference evidence="1 2" key="1">
    <citation type="submission" date="2023-07" db="EMBL/GenBank/DDBJ databases">
        <title>Sorghum-associated microbial communities from plants grown in Nebraska, USA.</title>
        <authorList>
            <person name="Schachtman D."/>
        </authorList>
    </citation>
    <scope>NUCLEOTIDE SEQUENCE [LARGE SCALE GENOMIC DNA]</scope>
    <source>
        <strain evidence="1 2">BE57</strain>
    </source>
</reference>
<dbReference type="Proteomes" id="UP001264980">
    <property type="component" value="Unassembled WGS sequence"/>
</dbReference>
<dbReference type="SUPFAM" id="SSF52540">
    <property type="entry name" value="P-loop containing nucleoside triphosphate hydrolases"/>
    <property type="match status" value="1"/>
</dbReference>
<dbReference type="InterPro" id="IPR027417">
    <property type="entry name" value="P-loop_NTPase"/>
</dbReference>
<accession>A0ABU1R667</accession>
<proteinExistence type="predicted"/>
<organism evidence="1 2">
    <name type="scientific">Dyadobacter fermentans</name>
    <dbReference type="NCBI Taxonomy" id="94254"/>
    <lineage>
        <taxon>Bacteria</taxon>
        <taxon>Pseudomonadati</taxon>
        <taxon>Bacteroidota</taxon>
        <taxon>Cytophagia</taxon>
        <taxon>Cytophagales</taxon>
        <taxon>Spirosomataceae</taxon>
        <taxon>Dyadobacter</taxon>
    </lineage>
</organism>